<reference evidence="1 2" key="1">
    <citation type="journal article" date="2019" name="Int. J. Syst. Evol. Microbiol.">
        <title>The Global Catalogue of Microorganisms (GCM) 10K type strain sequencing project: providing services to taxonomists for standard genome sequencing and annotation.</title>
        <authorList>
            <consortium name="The Broad Institute Genomics Platform"/>
            <consortium name="The Broad Institute Genome Sequencing Center for Infectious Disease"/>
            <person name="Wu L."/>
            <person name="Ma J."/>
        </authorList>
    </citation>
    <scope>NUCLEOTIDE SEQUENCE [LARGE SCALE GENOMIC DNA]</scope>
    <source>
        <strain evidence="1 2">JCM 16014</strain>
    </source>
</reference>
<evidence type="ECO:0000313" key="2">
    <source>
        <dbReference type="Proteomes" id="UP001500751"/>
    </source>
</evidence>
<dbReference type="RefSeq" id="WP_344668498.1">
    <property type="nucleotide sequence ID" value="NZ_BAAAQN010000036.1"/>
</dbReference>
<keyword evidence="2" id="KW-1185">Reference proteome</keyword>
<evidence type="ECO:0000313" key="1">
    <source>
        <dbReference type="EMBL" id="GAA2044050.1"/>
    </source>
</evidence>
<proteinExistence type="predicted"/>
<dbReference type="EMBL" id="BAAAQN010000036">
    <property type="protein sequence ID" value="GAA2044050.1"/>
    <property type="molecule type" value="Genomic_DNA"/>
</dbReference>
<comment type="caution">
    <text evidence="1">The sequence shown here is derived from an EMBL/GenBank/DDBJ whole genome shotgun (WGS) entry which is preliminary data.</text>
</comment>
<evidence type="ECO:0008006" key="3">
    <source>
        <dbReference type="Google" id="ProtNLM"/>
    </source>
</evidence>
<dbReference type="InterPro" id="IPR029058">
    <property type="entry name" value="AB_hydrolase_fold"/>
</dbReference>
<accession>A0ABN2UUX5</accession>
<organism evidence="1 2">
    <name type="scientific">Catenulispora yoronensis</name>
    <dbReference type="NCBI Taxonomy" id="450799"/>
    <lineage>
        <taxon>Bacteria</taxon>
        <taxon>Bacillati</taxon>
        <taxon>Actinomycetota</taxon>
        <taxon>Actinomycetes</taxon>
        <taxon>Catenulisporales</taxon>
        <taxon>Catenulisporaceae</taxon>
        <taxon>Catenulispora</taxon>
    </lineage>
</organism>
<name>A0ABN2UUX5_9ACTN</name>
<dbReference type="Proteomes" id="UP001500751">
    <property type="component" value="Unassembled WGS sequence"/>
</dbReference>
<dbReference type="SUPFAM" id="SSF53474">
    <property type="entry name" value="alpha/beta-Hydrolases"/>
    <property type="match status" value="1"/>
</dbReference>
<gene>
    <name evidence="1" type="ORF">GCM10009839_54410</name>
</gene>
<sequence>MNRPDWHRIGAGAEGDLVLAVDVDGTARSEATFHDLAPLLARNHDVRLTTLPDDLPDGPGEPSLEWFVDGWAHAMGAWAPRVEAVFGYCSGSLFALALADRMEDGYGVRPRVVLFDPERPTAATFLDDFTATVQAMSALTADERDSHVRRARRATEGEPDLEQVTEILATAYGEACGANLERLGIAADIGVELELAFRGYGSYLLRASQIEDDGLRWGDTTVLLSAGATADGFDGRHLRIDAAREDLLRSEATAAQVRGLLKRVAA</sequence>
<protein>
    <recommendedName>
        <fullName evidence="3">Thioesterase domain-containing protein</fullName>
    </recommendedName>
</protein>
<dbReference type="Gene3D" id="3.40.50.1820">
    <property type="entry name" value="alpha/beta hydrolase"/>
    <property type="match status" value="1"/>
</dbReference>